<feature type="transmembrane region" description="Helical" evidence="1">
    <location>
        <begin position="7"/>
        <end position="28"/>
    </location>
</feature>
<gene>
    <name evidence="2" type="ORF">C1I91_08600</name>
</gene>
<dbReference type="RefSeq" id="WP_128212514.1">
    <property type="nucleotide sequence ID" value="NZ_CP025746.1"/>
</dbReference>
<dbReference type="EMBL" id="CP025746">
    <property type="protein sequence ID" value="QAA31702.1"/>
    <property type="molecule type" value="Genomic_DNA"/>
</dbReference>
<accession>A0A3R5X135</accession>
<protein>
    <submittedName>
        <fullName evidence="2">Uncharacterized protein</fullName>
    </submittedName>
</protein>
<feature type="transmembrane region" description="Helical" evidence="1">
    <location>
        <begin position="48"/>
        <end position="66"/>
    </location>
</feature>
<evidence type="ECO:0000313" key="3">
    <source>
        <dbReference type="Proteomes" id="UP000286268"/>
    </source>
</evidence>
<feature type="transmembrane region" description="Helical" evidence="1">
    <location>
        <begin position="71"/>
        <end position="89"/>
    </location>
</feature>
<evidence type="ECO:0000256" key="1">
    <source>
        <dbReference type="SAM" id="Phobius"/>
    </source>
</evidence>
<dbReference type="KEGG" id="cmah:C1I91_08600"/>
<dbReference type="Proteomes" id="UP000286268">
    <property type="component" value="Chromosome"/>
</dbReference>
<dbReference type="AlphaFoldDB" id="A0A3R5X135"/>
<feature type="transmembrane region" description="Helical" evidence="1">
    <location>
        <begin position="95"/>
        <end position="115"/>
    </location>
</feature>
<evidence type="ECO:0000313" key="2">
    <source>
        <dbReference type="EMBL" id="QAA31702.1"/>
    </source>
</evidence>
<keyword evidence="3" id="KW-1185">Reference proteome</keyword>
<keyword evidence="1" id="KW-0812">Transmembrane</keyword>
<name>A0A3R5X135_9CLOT</name>
<keyword evidence="1" id="KW-1133">Transmembrane helix</keyword>
<reference evidence="2 3" key="1">
    <citation type="submission" date="2018-01" db="EMBL/GenBank/DDBJ databases">
        <title>Genome Sequencing and Assembly of Anaerobacter polyendosporus strain CT4.</title>
        <authorList>
            <person name="Tachaapaikoon C."/>
            <person name="Sutheeworapong S."/>
            <person name="Jenjaroenpun P."/>
            <person name="Wongsurawat T."/>
            <person name="Nookeaw I."/>
            <person name="Cheawchanlertfa P."/>
            <person name="Kosugi A."/>
            <person name="Cheevadhanarak S."/>
            <person name="Ratanakhanokchai K."/>
        </authorList>
    </citation>
    <scope>NUCLEOTIDE SEQUENCE [LARGE SCALE GENOMIC DNA]</scope>
    <source>
        <strain evidence="2 3">CT4</strain>
    </source>
</reference>
<proteinExistence type="predicted"/>
<organism evidence="2 3">
    <name type="scientific">Clostridium manihotivorum</name>
    <dbReference type="NCBI Taxonomy" id="2320868"/>
    <lineage>
        <taxon>Bacteria</taxon>
        <taxon>Bacillati</taxon>
        <taxon>Bacillota</taxon>
        <taxon>Clostridia</taxon>
        <taxon>Eubacteriales</taxon>
        <taxon>Clostridiaceae</taxon>
        <taxon>Clostridium</taxon>
    </lineage>
</organism>
<keyword evidence="1" id="KW-0472">Membrane</keyword>
<sequence>MKINLRTYRVVFITILFLETLFMSGTYFYKMLKVPVLSDIIPTDSQTIILSILYGIRFLVLIFVAFRVKSFYKFFMVLSAVIAFSVVFYERFSLTAFLVEGVLFIISVLGVVCSYENKATTKKNKK</sequence>